<dbReference type="Proteomes" id="UP000253090">
    <property type="component" value="Unassembled WGS sequence"/>
</dbReference>
<keyword evidence="4" id="KW-1185">Reference proteome</keyword>
<dbReference type="OrthoDB" id="2652108at2"/>
<feature type="signal peptide" evidence="2">
    <location>
        <begin position="1"/>
        <end position="21"/>
    </location>
</feature>
<evidence type="ECO:0000313" key="3">
    <source>
        <dbReference type="EMBL" id="RCX19755.1"/>
    </source>
</evidence>
<proteinExistence type="predicted"/>
<reference evidence="3 4" key="1">
    <citation type="submission" date="2018-07" db="EMBL/GenBank/DDBJ databases">
        <title>Genomic Encyclopedia of Type Strains, Phase III (KMG-III): the genomes of soil and plant-associated and newly described type strains.</title>
        <authorList>
            <person name="Whitman W."/>
        </authorList>
    </citation>
    <scope>NUCLEOTIDE SEQUENCE [LARGE SCALE GENOMIC DNA]</scope>
    <source>
        <strain evidence="3 4">CECT 8333</strain>
    </source>
</reference>
<comment type="caution">
    <text evidence="3">The sequence shown here is derived from an EMBL/GenBank/DDBJ whole genome shotgun (WGS) entry which is preliminary data.</text>
</comment>
<feature type="chain" id="PRO_5038881008" description="Adhesin" evidence="2">
    <location>
        <begin position="22"/>
        <end position="289"/>
    </location>
</feature>
<name>A0A369BEQ8_9BACL</name>
<accession>A0A369BEQ8</accession>
<evidence type="ECO:0000256" key="2">
    <source>
        <dbReference type="SAM" id="SignalP"/>
    </source>
</evidence>
<dbReference type="EMBL" id="QPJW01000004">
    <property type="protein sequence ID" value="RCX19755.1"/>
    <property type="molecule type" value="Genomic_DNA"/>
</dbReference>
<protein>
    <recommendedName>
        <fullName evidence="5">Adhesin</fullName>
    </recommendedName>
</protein>
<evidence type="ECO:0000256" key="1">
    <source>
        <dbReference type="SAM" id="MobiDB-lite"/>
    </source>
</evidence>
<evidence type="ECO:0008006" key="5">
    <source>
        <dbReference type="Google" id="ProtNLM"/>
    </source>
</evidence>
<keyword evidence="2" id="KW-0732">Signal</keyword>
<dbReference type="AlphaFoldDB" id="A0A369BEQ8"/>
<gene>
    <name evidence="3" type="ORF">DFP94_104209</name>
</gene>
<dbReference type="RefSeq" id="WP_114497002.1">
    <property type="nucleotide sequence ID" value="NZ_QPJW01000004.1"/>
</dbReference>
<sequence length="289" mass="30344">MNKGFRPVTLTAAAVVLAMLAGCTGVDEKAKEVVGTTVGALEQTVDSQVNKLKESGEALELSTSAPVGAASEFTLENAVGDIEVKQITGNEITVEVKIWTQKRTSRENDLKSVFEQATVSIKPDGNKVEIYTHAKDDPDKNLWEWGRKNLNYSEFSIDYVIGLPEGISTFDIDSNVGDVSLTGLKGSYQVKNDVGSIEVKDAGITGESKISTATGSIDLGVSLMESGGNLSVKADIGSIDVNLADSLNLDMETKADVGDISGSPKGKSQRGSGGPLLSLETSVGAINVN</sequence>
<feature type="region of interest" description="Disordered" evidence="1">
    <location>
        <begin position="256"/>
        <end position="278"/>
    </location>
</feature>
<dbReference type="PROSITE" id="PS51257">
    <property type="entry name" value="PROKAR_LIPOPROTEIN"/>
    <property type="match status" value="1"/>
</dbReference>
<organism evidence="3 4">
    <name type="scientific">Fontibacillus phaseoli</name>
    <dbReference type="NCBI Taxonomy" id="1416533"/>
    <lineage>
        <taxon>Bacteria</taxon>
        <taxon>Bacillati</taxon>
        <taxon>Bacillota</taxon>
        <taxon>Bacilli</taxon>
        <taxon>Bacillales</taxon>
        <taxon>Paenibacillaceae</taxon>
        <taxon>Fontibacillus</taxon>
    </lineage>
</organism>
<evidence type="ECO:0000313" key="4">
    <source>
        <dbReference type="Proteomes" id="UP000253090"/>
    </source>
</evidence>